<keyword evidence="3 9" id="KW-0547">Nucleotide-binding</keyword>
<evidence type="ECO:0000313" key="14">
    <source>
        <dbReference type="Proteomes" id="UP000005726"/>
    </source>
</evidence>
<dbReference type="FunFam" id="3.40.1170.10:FF:000001">
    <property type="entry name" value="DNA mismatch repair protein MutS"/>
    <property type="match status" value="1"/>
</dbReference>
<dbReference type="GO" id="GO:0006298">
    <property type="term" value="P:mismatch repair"/>
    <property type="evidence" value="ECO:0007669"/>
    <property type="project" value="UniProtKB-UniRule"/>
</dbReference>
<dbReference type="Pfam" id="PF01624">
    <property type="entry name" value="MutS_I"/>
    <property type="match status" value="1"/>
</dbReference>
<dbReference type="Gene3D" id="3.40.50.300">
    <property type="entry name" value="P-loop containing nucleotide triphosphate hydrolases"/>
    <property type="match status" value="1"/>
</dbReference>
<evidence type="ECO:0000256" key="4">
    <source>
        <dbReference type="ARBA" id="ARBA00022763"/>
    </source>
</evidence>
<dbReference type="FunFam" id="3.30.420.110:FF:000001">
    <property type="entry name" value="DNA mismatch repair protein MutS"/>
    <property type="match status" value="1"/>
</dbReference>
<dbReference type="InterPro" id="IPR005748">
    <property type="entry name" value="DNA_mismatch_repair_MutS"/>
</dbReference>
<organism evidence="13 14">
    <name type="scientific">Candidatus Regiella insecticola LSR1</name>
    <dbReference type="NCBI Taxonomy" id="663321"/>
    <lineage>
        <taxon>Bacteria</taxon>
        <taxon>Pseudomonadati</taxon>
        <taxon>Pseudomonadota</taxon>
        <taxon>Gammaproteobacteria</taxon>
        <taxon>Enterobacterales</taxon>
        <taxon>Enterobacteriaceae</taxon>
        <taxon>aphid secondary symbionts</taxon>
        <taxon>Candidatus Regiella</taxon>
    </lineage>
</organism>
<dbReference type="InterPro" id="IPR000432">
    <property type="entry name" value="DNA_mismatch_repair_MutS_C"/>
</dbReference>
<dbReference type="GO" id="GO:0030983">
    <property type="term" value="F:mismatched DNA binding"/>
    <property type="evidence" value="ECO:0007669"/>
    <property type="project" value="InterPro"/>
</dbReference>
<evidence type="ECO:0000256" key="8">
    <source>
        <dbReference type="ARBA" id="ARBA00024647"/>
    </source>
</evidence>
<dbReference type="PANTHER" id="PTHR11361:SF34">
    <property type="entry name" value="DNA MISMATCH REPAIR PROTEIN MSH1, MITOCHONDRIAL"/>
    <property type="match status" value="1"/>
</dbReference>
<dbReference type="InterPro" id="IPR007860">
    <property type="entry name" value="DNA_mmatch_repair_MutS_con_dom"/>
</dbReference>
<gene>
    <name evidence="9 13" type="primary">mutS</name>
    <name evidence="13" type="ORF">REG_1399</name>
</gene>
<evidence type="ECO:0000259" key="12">
    <source>
        <dbReference type="PROSITE" id="PS00486"/>
    </source>
</evidence>
<dbReference type="Gene3D" id="3.30.420.110">
    <property type="entry name" value="MutS, connector domain"/>
    <property type="match status" value="1"/>
</dbReference>
<feature type="domain" description="DNA mismatch repair proteins mutS family" evidence="12">
    <location>
        <begin position="689"/>
        <end position="705"/>
    </location>
</feature>
<evidence type="ECO:0000256" key="5">
    <source>
        <dbReference type="ARBA" id="ARBA00022840"/>
    </source>
</evidence>
<dbReference type="SUPFAM" id="SSF52540">
    <property type="entry name" value="P-loop containing nucleoside triphosphate hydrolases"/>
    <property type="match status" value="1"/>
</dbReference>
<dbReference type="FunFam" id="3.40.50.300:FF:000283">
    <property type="entry name" value="DNA mismatch repair protein MutS"/>
    <property type="match status" value="1"/>
</dbReference>
<accession>E0WTN3</accession>
<dbReference type="InterPro" id="IPR007695">
    <property type="entry name" value="DNA_mismatch_repair_MutS-lik_N"/>
</dbReference>
<comment type="similarity">
    <text evidence="1 9 10">Belongs to the DNA mismatch repair MutS family.</text>
</comment>
<comment type="function">
    <text evidence="8 9">This protein is involved in the repair of mismatches in DNA. It is possible that it carries out the mismatch recognition step. This protein has a weak ATPase activity.</text>
</comment>
<dbReference type="SMART" id="SM00534">
    <property type="entry name" value="MUTSac"/>
    <property type="match status" value="1"/>
</dbReference>
<dbReference type="InterPro" id="IPR027417">
    <property type="entry name" value="P-loop_NTPase"/>
</dbReference>
<sequence length="867" mass="97297">MHRNEKLDAHTPMMQQYLRLKGEHPEILLFYRMGDFYELFYDDAKRAAKLLDISLTKRGQSAGKAIPMAGIPYHAIENYLAKLVQLGESAAICEQIGDPSSCKGPVERKVVRIVTPGTVSDEALLRERQDNLLAAIWRQGTQGFGYATLDISSGRFLITEPADREAMMAELERTNPVELLYSETFEDMALIEQRHGLRRRPVWEFSLETARQQLNRQFGTQDLSGFGVEQADLALRAAGCLLQYVKDTQRTALPHIRELIMARQQDSIMMDAATRRNLELTQNLSGGSENTLAAILDHSVTPMGSRMLKRWLHMPTRDNSVLLHRQQAIQELQPIATNLQPPLRQVGDLERILARLALRTARPRDLARIRHAFQQLPEIHDLLKSNKTTHIQNLLSHIGQFDELLDLLTRAIVDSPPVLVRDGGVIAPGYNAKLDEWRALANGATDYLDQLEIREREKLKIDSLKVGFNGVHGYYLQVNRTQSHLVPIHYVRRQTLKNAERYIIPELKEYEDKVLTSKGRALAIEKILYEEIFDLLLPHLPALQSSASALAELDVLTNLAERANVLNYVCPRLHDKSEITITKGRHPVIETVSKQPFISNSLLLSSQRRMLLLTGPNMGGKSTYMRQTALIVLLAYIGSFVPAEQAEIGPIDRIFTRIGAADDLASGRSTFMVEMTETANILHNATENSLVLMDEIGRGTSTYDGLSLAWACAEDLAQRIKAMTLFATHYFELTRLADNLCGVVNVHLDAMEHDDTIAFMYSIQEGAASKSYGLAVATLAGVPRHLIQRAQQKLKELESVTHHTPASNDGDPQYNHAPFKKYQNKALPAEIPPVKVAPAIEALAGLDANALTPRQALEWIYQLKNMI</sequence>
<dbReference type="GO" id="GO:0005829">
    <property type="term" value="C:cytosol"/>
    <property type="evidence" value="ECO:0007669"/>
    <property type="project" value="TreeGrafter"/>
</dbReference>
<dbReference type="Gene3D" id="6.10.140.430">
    <property type="match status" value="1"/>
</dbReference>
<dbReference type="CDD" id="cd03284">
    <property type="entry name" value="ABC_MutS1"/>
    <property type="match status" value="1"/>
</dbReference>
<dbReference type="HAMAP" id="MF_00096">
    <property type="entry name" value="MutS"/>
    <property type="match status" value="1"/>
</dbReference>
<evidence type="ECO:0000256" key="11">
    <source>
        <dbReference type="SAM" id="MobiDB-lite"/>
    </source>
</evidence>
<dbReference type="NCBIfam" id="NF003810">
    <property type="entry name" value="PRK05399.1"/>
    <property type="match status" value="1"/>
</dbReference>
<dbReference type="GO" id="GO:0140664">
    <property type="term" value="F:ATP-dependent DNA damage sensor activity"/>
    <property type="evidence" value="ECO:0007669"/>
    <property type="project" value="InterPro"/>
</dbReference>
<dbReference type="Gene3D" id="1.10.1420.10">
    <property type="match status" value="2"/>
</dbReference>
<proteinExistence type="inferred from homology"/>
<evidence type="ECO:0000256" key="7">
    <source>
        <dbReference type="ARBA" id="ARBA00023204"/>
    </source>
</evidence>
<dbReference type="SUPFAM" id="SSF53150">
    <property type="entry name" value="DNA repair protein MutS, domain II"/>
    <property type="match status" value="1"/>
</dbReference>
<keyword evidence="5 9" id="KW-0067">ATP-binding</keyword>
<name>E0WTN3_9ENTR</name>
<evidence type="ECO:0000256" key="2">
    <source>
        <dbReference type="ARBA" id="ARBA00021982"/>
    </source>
</evidence>
<dbReference type="InterPro" id="IPR017261">
    <property type="entry name" value="DNA_mismatch_repair_MutS/MSH"/>
</dbReference>
<dbReference type="AlphaFoldDB" id="E0WTN3"/>
<dbReference type="SUPFAM" id="SSF48334">
    <property type="entry name" value="DNA repair protein MutS, domain III"/>
    <property type="match status" value="1"/>
</dbReference>
<feature type="region of interest" description="Disordered" evidence="11">
    <location>
        <begin position="798"/>
        <end position="818"/>
    </location>
</feature>
<dbReference type="SUPFAM" id="SSF55271">
    <property type="entry name" value="DNA repair protein MutS, domain I"/>
    <property type="match status" value="1"/>
</dbReference>
<keyword evidence="4 9" id="KW-0227">DNA damage</keyword>
<dbReference type="Proteomes" id="UP000005726">
    <property type="component" value="Unassembled WGS sequence"/>
</dbReference>
<dbReference type="Pfam" id="PF05192">
    <property type="entry name" value="MutS_III"/>
    <property type="match status" value="1"/>
</dbReference>
<feature type="binding site" evidence="9">
    <location>
        <begin position="615"/>
        <end position="622"/>
    </location>
    <ligand>
        <name>ATP</name>
        <dbReference type="ChEBI" id="CHEBI:30616"/>
    </ligand>
</feature>
<keyword evidence="14" id="KW-1185">Reference proteome</keyword>
<evidence type="ECO:0000313" key="13">
    <source>
        <dbReference type="EMBL" id="EFL91918.1"/>
    </source>
</evidence>
<dbReference type="FunFam" id="1.10.1420.10:FF:000002">
    <property type="entry name" value="DNA mismatch repair protein MutS"/>
    <property type="match status" value="1"/>
</dbReference>
<evidence type="ECO:0000256" key="1">
    <source>
        <dbReference type="ARBA" id="ARBA00006271"/>
    </source>
</evidence>
<dbReference type="InterPro" id="IPR036187">
    <property type="entry name" value="DNA_mismatch_repair_MutS_sf"/>
</dbReference>
<dbReference type="SMART" id="SM00533">
    <property type="entry name" value="MUTSd"/>
    <property type="match status" value="1"/>
</dbReference>
<dbReference type="EMBL" id="GL379592">
    <property type="protein sequence ID" value="EFL91918.1"/>
    <property type="molecule type" value="Genomic_DNA"/>
</dbReference>
<dbReference type="InterPro" id="IPR016151">
    <property type="entry name" value="DNA_mismatch_repair_MutS_N"/>
</dbReference>
<protein>
    <recommendedName>
        <fullName evidence="2 9">DNA mismatch repair protein MutS</fullName>
    </recommendedName>
</protein>
<dbReference type="Pfam" id="PF00488">
    <property type="entry name" value="MutS_V"/>
    <property type="match status" value="1"/>
</dbReference>
<evidence type="ECO:0000256" key="9">
    <source>
        <dbReference type="HAMAP-Rule" id="MF_00096"/>
    </source>
</evidence>
<dbReference type="Pfam" id="PF05190">
    <property type="entry name" value="MutS_IV"/>
    <property type="match status" value="1"/>
</dbReference>
<dbReference type="PANTHER" id="PTHR11361">
    <property type="entry name" value="DNA MISMATCH REPAIR PROTEIN MUTS FAMILY MEMBER"/>
    <property type="match status" value="1"/>
</dbReference>
<dbReference type="GO" id="GO:0003684">
    <property type="term" value="F:damaged DNA binding"/>
    <property type="evidence" value="ECO:0007669"/>
    <property type="project" value="UniProtKB-UniRule"/>
</dbReference>
<evidence type="ECO:0000256" key="3">
    <source>
        <dbReference type="ARBA" id="ARBA00022741"/>
    </source>
</evidence>
<dbReference type="InterPro" id="IPR007696">
    <property type="entry name" value="DNA_mismatch_repair_MutS_core"/>
</dbReference>
<dbReference type="RefSeq" id="WP_006705068.1">
    <property type="nucleotide sequence ID" value="NZ_CAWLGB010000004.1"/>
</dbReference>
<dbReference type="Gene3D" id="3.40.1170.10">
    <property type="entry name" value="DNA repair protein MutS, domain I"/>
    <property type="match status" value="1"/>
</dbReference>
<dbReference type="InterPro" id="IPR007861">
    <property type="entry name" value="DNA_mismatch_repair_MutS_clamp"/>
</dbReference>
<dbReference type="Pfam" id="PF05188">
    <property type="entry name" value="MutS_II"/>
    <property type="match status" value="1"/>
</dbReference>
<dbReference type="PIRSF" id="PIRSF037677">
    <property type="entry name" value="DNA_mis_repair_Msh6"/>
    <property type="match status" value="1"/>
</dbReference>
<dbReference type="InterPro" id="IPR036678">
    <property type="entry name" value="MutS_con_dom_sf"/>
</dbReference>
<dbReference type="InterPro" id="IPR045076">
    <property type="entry name" value="MutS"/>
</dbReference>
<dbReference type="HOGENOM" id="CLU_002472_4_1_6"/>
<dbReference type="PROSITE" id="PS00486">
    <property type="entry name" value="DNA_MISMATCH_REPAIR_2"/>
    <property type="match status" value="1"/>
</dbReference>
<reference evidence="13" key="1">
    <citation type="journal article" date="2009" name="Environ. Microbiol.">
        <title>Dynamics of genome evolution in facultative symbionts of aphids.</title>
        <authorList>
            <person name="Degnan P.H."/>
            <person name="Leonardo T.E."/>
            <person name="Cass B.N."/>
            <person name="Hurwitz B."/>
            <person name="Stern D."/>
            <person name="Gibbs R.A."/>
            <person name="Richards S."/>
            <person name="Moran N.A."/>
        </authorList>
    </citation>
    <scope>NUCLEOTIDE SEQUENCE [LARGE SCALE GENOMIC DNA]</scope>
    <source>
        <strain evidence="13">LSR1</strain>
    </source>
</reference>
<evidence type="ECO:0000256" key="10">
    <source>
        <dbReference type="RuleBase" id="RU003756"/>
    </source>
</evidence>
<dbReference type="NCBIfam" id="TIGR01070">
    <property type="entry name" value="mutS1"/>
    <property type="match status" value="1"/>
</dbReference>
<dbReference type="GO" id="GO:0005524">
    <property type="term" value="F:ATP binding"/>
    <property type="evidence" value="ECO:0007669"/>
    <property type="project" value="UniProtKB-UniRule"/>
</dbReference>
<keyword evidence="7 9" id="KW-0234">DNA repair</keyword>
<evidence type="ECO:0000256" key="6">
    <source>
        <dbReference type="ARBA" id="ARBA00023125"/>
    </source>
</evidence>
<keyword evidence="6 9" id="KW-0238">DNA-binding</keyword>